<dbReference type="EMBL" id="JAESWA010000017">
    <property type="protein sequence ID" value="MBL4930991.1"/>
    <property type="molecule type" value="Genomic_DNA"/>
</dbReference>
<feature type="domain" description="NADH-rubredoxin oxidoreductase C-terminal" evidence="5">
    <location>
        <begin position="313"/>
        <end position="381"/>
    </location>
</feature>
<dbReference type="Pfam" id="PF07992">
    <property type="entry name" value="Pyr_redox_2"/>
    <property type="match status" value="1"/>
</dbReference>
<comment type="caution">
    <text evidence="6">The sequence shown here is derived from an EMBL/GenBank/DDBJ whole genome shotgun (WGS) entry which is preliminary data.</text>
</comment>
<dbReference type="PANTHER" id="PTHR43429">
    <property type="entry name" value="PYRIDINE NUCLEOTIDE-DISULFIDE OXIDOREDUCTASE DOMAIN-CONTAINING"/>
    <property type="match status" value="1"/>
</dbReference>
<dbReference type="Gene3D" id="3.50.50.60">
    <property type="entry name" value="FAD/NAD(P)-binding domain"/>
    <property type="match status" value="2"/>
</dbReference>
<sequence length="412" mass="46352">MKEKIVIVGCGAASVSAIKAIRSIDSNNEIHVYSDEAYFPYYRPKISKKLLDNLNEDEILIQKKDWYENNNVELHLNSKVIKLSPENDEIILNNENTVSYSKLLLATGADNIIPKVRGIHKLGVFTLRNLNNAYKIIDFIKKSDSILLIGGGIQNLEMSTALSNFGKKVTILELAPRLMPRQLDIFASEKLKRTLENNGVNVMLSTEIDEILGEDRVKGYVTKSGIKAYCDMVIYSIGILPNIDIIQNTNIKINKGIIVNEKMQTSFGNIYAAGDICEYNNRIYGLWDISTKQGKVAGLNICNENTVFQLPIPITSLDTFNMSLYSIGDVEEKSDSLILVETDASKNRYYKVLLQNNHITGAIIIGDLKTFLTIKKFIENDIEVELNKFNNISVHELIDIIKNRINSKIPAL</sequence>
<dbReference type="InterPro" id="IPR041575">
    <property type="entry name" value="Rubredoxin_C"/>
</dbReference>
<accession>A0A937FG82</accession>
<dbReference type="Gene3D" id="3.30.390.30">
    <property type="match status" value="1"/>
</dbReference>
<dbReference type="InterPro" id="IPR023753">
    <property type="entry name" value="FAD/NAD-binding_dom"/>
</dbReference>
<evidence type="ECO:0000259" key="4">
    <source>
        <dbReference type="Pfam" id="PF07992"/>
    </source>
</evidence>
<dbReference type="SUPFAM" id="SSF51905">
    <property type="entry name" value="FAD/NAD(P)-binding domain"/>
    <property type="match status" value="2"/>
</dbReference>
<dbReference type="GO" id="GO:0016491">
    <property type="term" value="F:oxidoreductase activity"/>
    <property type="evidence" value="ECO:0007669"/>
    <property type="project" value="InterPro"/>
</dbReference>
<comment type="cofactor">
    <cofactor evidence="1">
        <name>FAD</name>
        <dbReference type="ChEBI" id="CHEBI:57692"/>
    </cofactor>
</comment>
<dbReference type="PRINTS" id="PR00411">
    <property type="entry name" value="PNDRDTASEI"/>
</dbReference>
<gene>
    <name evidence="6" type="ORF">JK634_04175</name>
</gene>
<keyword evidence="3" id="KW-0274">FAD</keyword>
<dbReference type="RefSeq" id="WP_202766366.1">
    <property type="nucleotide sequence ID" value="NZ_JAESWA010000017.1"/>
</dbReference>
<proteinExistence type="predicted"/>
<dbReference type="InterPro" id="IPR036188">
    <property type="entry name" value="FAD/NAD-bd_sf"/>
</dbReference>
<dbReference type="PANTHER" id="PTHR43429:SF3">
    <property type="entry name" value="NITRITE REDUCTASE [NAD(P)H]"/>
    <property type="match status" value="1"/>
</dbReference>
<dbReference type="Pfam" id="PF18267">
    <property type="entry name" value="Rubredoxin_C"/>
    <property type="match status" value="1"/>
</dbReference>
<name>A0A937FG82_9CLOT</name>
<keyword evidence="7" id="KW-1185">Reference proteome</keyword>
<dbReference type="InterPro" id="IPR016156">
    <property type="entry name" value="FAD/NAD-linked_Rdtase_dimer_sf"/>
</dbReference>
<dbReference type="InterPro" id="IPR050260">
    <property type="entry name" value="FAD-bd_OxRdtase"/>
</dbReference>
<evidence type="ECO:0000256" key="2">
    <source>
        <dbReference type="ARBA" id="ARBA00022630"/>
    </source>
</evidence>
<evidence type="ECO:0000313" key="6">
    <source>
        <dbReference type="EMBL" id="MBL4930991.1"/>
    </source>
</evidence>
<evidence type="ECO:0000256" key="3">
    <source>
        <dbReference type="ARBA" id="ARBA00022827"/>
    </source>
</evidence>
<organism evidence="6 7">
    <name type="scientific">Clostridium paridis</name>
    <dbReference type="NCBI Taxonomy" id="2803863"/>
    <lineage>
        <taxon>Bacteria</taxon>
        <taxon>Bacillati</taxon>
        <taxon>Bacillota</taxon>
        <taxon>Clostridia</taxon>
        <taxon>Eubacteriales</taxon>
        <taxon>Clostridiaceae</taxon>
        <taxon>Clostridium</taxon>
    </lineage>
</organism>
<dbReference type="PRINTS" id="PR00368">
    <property type="entry name" value="FADPNR"/>
</dbReference>
<dbReference type="Proteomes" id="UP000623681">
    <property type="component" value="Unassembled WGS sequence"/>
</dbReference>
<evidence type="ECO:0000259" key="5">
    <source>
        <dbReference type="Pfam" id="PF18267"/>
    </source>
</evidence>
<feature type="domain" description="FAD/NAD(P)-binding" evidence="4">
    <location>
        <begin position="4"/>
        <end position="294"/>
    </location>
</feature>
<evidence type="ECO:0000256" key="1">
    <source>
        <dbReference type="ARBA" id="ARBA00001974"/>
    </source>
</evidence>
<keyword evidence="2" id="KW-0285">Flavoprotein</keyword>
<evidence type="ECO:0000313" key="7">
    <source>
        <dbReference type="Proteomes" id="UP000623681"/>
    </source>
</evidence>
<dbReference type="AlphaFoldDB" id="A0A937FG82"/>
<protein>
    <submittedName>
        <fullName evidence="6">NAD(P)/FAD-dependent oxidoreductase</fullName>
    </submittedName>
</protein>
<reference evidence="6" key="1">
    <citation type="submission" date="2021-01" db="EMBL/GenBank/DDBJ databases">
        <title>Genome public.</title>
        <authorList>
            <person name="Liu C."/>
            <person name="Sun Q."/>
        </authorList>
    </citation>
    <scope>NUCLEOTIDE SEQUENCE</scope>
    <source>
        <strain evidence="6">YIM B02565</strain>
    </source>
</reference>